<dbReference type="Proteomes" id="UP001155586">
    <property type="component" value="Unassembled WGS sequence"/>
</dbReference>
<dbReference type="Pfam" id="PF03091">
    <property type="entry name" value="CutA1"/>
    <property type="match status" value="1"/>
</dbReference>
<reference evidence="2" key="1">
    <citation type="submission" date="2022-02" db="EMBL/GenBank/DDBJ databases">
        <title>Vibrio sp. nov., a new bacterium isolated from Bohai sea, China.</title>
        <authorList>
            <person name="Yuan Y."/>
        </authorList>
    </citation>
    <scope>NUCLEOTIDE SEQUENCE</scope>
    <source>
        <strain evidence="2">DBSS07</strain>
    </source>
</reference>
<name>A0A9X3CFM3_9VIBR</name>
<protein>
    <submittedName>
        <fullName evidence="2">Divalent-cation tolerance protein CutA</fullName>
    </submittedName>
</protein>
<proteinExistence type="inferred from homology"/>
<dbReference type="InterPro" id="IPR015867">
    <property type="entry name" value="N-reg_PII/ATP_PRibTrfase_C"/>
</dbReference>
<keyword evidence="3" id="KW-1185">Reference proteome</keyword>
<dbReference type="GO" id="GO:0010038">
    <property type="term" value="P:response to metal ion"/>
    <property type="evidence" value="ECO:0007669"/>
    <property type="project" value="InterPro"/>
</dbReference>
<dbReference type="EMBL" id="JAKRRX010000079">
    <property type="protein sequence ID" value="MCW8334881.1"/>
    <property type="molecule type" value="Genomic_DNA"/>
</dbReference>
<accession>A0A9X3CFM3</accession>
<evidence type="ECO:0000313" key="3">
    <source>
        <dbReference type="Proteomes" id="UP001155586"/>
    </source>
</evidence>
<dbReference type="Gene3D" id="3.30.70.120">
    <property type="match status" value="1"/>
</dbReference>
<dbReference type="InterPro" id="IPR011322">
    <property type="entry name" value="N-reg_PII-like_a/b"/>
</dbReference>
<evidence type="ECO:0000256" key="1">
    <source>
        <dbReference type="ARBA" id="ARBA00010169"/>
    </source>
</evidence>
<comment type="caution">
    <text evidence="2">The sequence shown here is derived from an EMBL/GenBank/DDBJ whole genome shotgun (WGS) entry which is preliminary data.</text>
</comment>
<dbReference type="InterPro" id="IPR004323">
    <property type="entry name" value="Ion_tolerance_CutA"/>
</dbReference>
<sequence length="108" mass="12245">MSSDCLYSMVLTTTNSVESAADITAYVLENKLAACIQQLEIKSSYIWNGEVCCDAEFLLVIKTQHFLYQQLESALLSRHPYEVPQIVEVPFIDGFNPYLSWIQSNTSQ</sequence>
<evidence type="ECO:0000313" key="2">
    <source>
        <dbReference type="EMBL" id="MCW8334881.1"/>
    </source>
</evidence>
<comment type="similarity">
    <text evidence="1">Belongs to the CutA family.</text>
</comment>
<dbReference type="PANTHER" id="PTHR23419">
    <property type="entry name" value="DIVALENT CATION TOLERANCE CUTA-RELATED"/>
    <property type="match status" value="1"/>
</dbReference>
<organism evidence="2 3">
    <name type="scientific">Vibrio paucivorans</name>
    <dbReference type="NCBI Taxonomy" id="2829489"/>
    <lineage>
        <taxon>Bacteria</taxon>
        <taxon>Pseudomonadati</taxon>
        <taxon>Pseudomonadota</taxon>
        <taxon>Gammaproteobacteria</taxon>
        <taxon>Vibrionales</taxon>
        <taxon>Vibrionaceae</taxon>
        <taxon>Vibrio</taxon>
    </lineage>
</organism>
<dbReference type="GO" id="GO:0005507">
    <property type="term" value="F:copper ion binding"/>
    <property type="evidence" value="ECO:0007669"/>
    <property type="project" value="TreeGrafter"/>
</dbReference>
<dbReference type="SUPFAM" id="SSF54913">
    <property type="entry name" value="GlnB-like"/>
    <property type="match status" value="1"/>
</dbReference>
<gene>
    <name evidence="2" type="ORF">MD483_13730</name>
</gene>
<dbReference type="PANTHER" id="PTHR23419:SF8">
    <property type="entry name" value="FI09726P"/>
    <property type="match status" value="1"/>
</dbReference>
<dbReference type="RefSeq" id="WP_252033894.1">
    <property type="nucleotide sequence ID" value="NZ_JAKRRX010000079.1"/>
</dbReference>
<dbReference type="AlphaFoldDB" id="A0A9X3CFM3"/>